<keyword evidence="3" id="KW-1185">Reference proteome</keyword>
<accession>A0A1C8HQ25</accession>
<evidence type="ECO:0000256" key="1">
    <source>
        <dbReference type="SAM" id="MobiDB-lite"/>
    </source>
</evidence>
<gene>
    <name evidence="2" type="ORF">PaMx41_ORF53</name>
</gene>
<proteinExistence type="predicted"/>
<feature type="region of interest" description="Disordered" evidence="1">
    <location>
        <begin position="1"/>
        <end position="31"/>
    </location>
</feature>
<dbReference type="EMBL" id="KU884563">
    <property type="protein sequence ID" value="ANA49017.1"/>
    <property type="molecule type" value="Genomic_DNA"/>
</dbReference>
<reference evidence="2 3" key="1">
    <citation type="journal article" date="2016" name="Appl. Environ. Microbiol.">
        <title>Genomic and Transcriptional Mapping of PaMx41, Archetype of a New Lineage of Bacteriophages Infecting Pseudomonas aeruginosa.</title>
        <authorList>
            <person name="Cruz-Plancarte I."/>
            <person name="Cazares A."/>
            <person name="Guarneros G."/>
        </authorList>
    </citation>
    <scope>NUCLEOTIDE SEQUENCE [LARGE SCALE GENOMIC DNA]</scope>
</reference>
<evidence type="ECO:0000313" key="3">
    <source>
        <dbReference type="Proteomes" id="UP000230640"/>
    </source>
</evidence>
<name>A0A1C8HQ25_BPPP4</name>
<organism evidence="2 3">
    <name type="scientific">Pseudomonas phage PaMx41</name>
    <dbReference type="NCBI Taxonomy" id="1815976"/>
    <lineage>
        <taxon>Viruses</taxon>
        <taxon>Duplodnaviria</taxon>
        <taxon>Heunggongvirae</taxon>
        <taxon>Uroviricota</taxon>
        <taxon>Caudoviricetes</taxon>
        <taxon>Fredfastierviridae</taxon>
        <taxon>Jamesmcgillvirus</taxon>
        <taxon>Jamesmcgillvirus PaMx41</taxon>
    </lineage>
</organism>
<dbReference type="Proteomes" id="UP000230640">
    <property type="component" value="Segment"/>
</dbReference>
<protein>
    <submittedName>
        <fullName evidence="2">Uncharacterized protein</fullName>
    </submittedName>
</protein>
<feature type="compositionally biased region" description="Polar residues" evidence="1">
    <location>
        <begin position="1"/>
        <end position="15"/>
    </location>
</feature>
<evidence type="ECO:0000313" key="2">
    <source>
        <dbReference type="EMBL" id="ANA49017.1"/>
    </source>
</evidence>
<sequence length="223" mass="24028">MANSSFLKSLLQPSANPNPQPNPNPGTDSSLGTEKELVLTLADLEAEVPSSDLAQPNLFPKAKTKKGGTFLTKQFPLFTTSISLVYLQGVLPIQPDWTLANFLAHAKVRTVGSPQWREANSSLTSAHLATLKSIKTSLYSPEGKASQLDLINRLLEAGGTIDPAKALSRANALASLDSYLEYLEIFLTREGFDDPNKWLASKTGSGLTIGSPLTQSQIADMDW</sequence>